<gene>
    <name evidence="7" type="ORF">DFR34_11539</name>
</gene>
<dbReference type="SMART" id="SM00847">
    <property type="entry name" value="HA2"/>
    <property type="match status" value="1"/>
</dbReference>
<dbReference type="InterPro" id="IPR007502">
    <property type="entry name" value="Helicase-assoc_dom"/>
</dbReference>
<dbReference type="InterPro" id="IPR024590">
    <property type="entry name" value="HrpA_C"/>
</dbReference>
<dbReference type="InterPro" id="IPR048333">
    <property type="entry name" value="HA2_WH"/>
</dbReference>
<dbReference type="GO" id="GO:0003723">
    <property type="term" value="F:RNA binding"/>
    <property type="evidence" value="ECO:0007669"/>
    <property type="project" value="TreeGrafter"/>
</dbReference>
<dbReference type="FunFam" id="1.20.120.1080:FF:000005">
    <property type="entry name" value="ATP-dependent helicase HrpA"/>
    <property type="match status" value="1"/>
</dbReference>
<evidence type="ECO:0000313" key="8">
    <source>
        <dbReference type="Proteomes" id="UP000247555"/>
    </source>
</evidence>
<dbReference type="Pfam" id="PF00271">
    <property type="entry name" value="Helicase_C"/>
    <property type="match status" value="1"/>
</dbReference>
<dbReference type="CDD" id="cd17989">
    <property type="entry name" value="DEXHc_HrpA"/>
    <property type="match status" value="1"/>
</dbReference>
<keyword evidence="1" id="KW-0547">Nucleotide-binding</keyword>
<evidence type="ECO:0000256" key="3">
    <source>
        <dbReference type="ARBA" id="ARBA00022806"/>
    </source>
</evidence>
<dbReference type="InterPro" id="IPR011545">
    <property type="entry name" value="DEAD/DEAH_box_helicase_dom"/>
</dbReference>
<dbReference type="FunFam" id="3.40.50.300:FF:000575">
    <property type="entry name" value="ATP-dependent helicase hrpA"/>
    <property type="match status" value="1"/>
</dbReference>
<name>A0A318L7R2_9NEIS</name>
<keyword evidence="2" id="KW-0378">Hydrolase</keyword>
<dbReference type="Gene3D" id="1.20.120.1080">
    <property type="match status" value="1"/>
</dbReference>
<keyword evidence="3 7" id="KW-0347">Helicase</keyword>
<dbReference type="PANTHER" id="PTHR18934">
    <property type="entry name" value="ATP-DEPENDENT RNA HELICASE"/>
    <property type="match status" value="1"/>
</dbReference>
<evidence type="ECO:0000313" key="7">
    <source>
        <dbReference type="EMBL" id="PXX77727.1"/>
    </source>
</evidence>
<dbReference type="GO" id="GO:0005524">
    <property type="term" value="F:ATP binding"/>
    <property type="evidence" value="ECO:0007669"/>
    <property type="project" value="UniProtKB-KW"/>
</dbReference>
<dbReference type="Gene3D" id="3.40.50.300">
    <property type="entry name" value="P-loop containing nucleotide triphosphate hydrolases"/>
    <property type="match status" value="2"/>
</dbReference>
<dbReference type="NCBIfam" id="NF008348">
    <property type="entry name" value="PRK11131.1"/>
    <property type="match status" value="1"/>
</dbReference>
<dbReference type="Proteomes" id="UP000247555">
    <property type="component" value="Unassembled WGS sequence"/>
</dbReference>
<dbReference type="InterPro" id="IPR003593">
    <property type="entry name" value="AAA+_ATPase"/>
</dbReference>
<dbReference type="RefSeq" id="WP_110391267.1">
    <property type="nucleotide sequence ID" value="NZ_QJKI01000015.1"/>
</dbReference>
<proteinExistence type="predicted"/>
<dbReference type="Pfam" id="PF04408">
    <property type="entry name" value="WHD_HA2"/>
    <property type="match status" value="1"/>
</dbReference>
<sequence>MTTPAELKRALDECMARDRHALLSRIRQWEQRRREGKPTDRLAGELAQAVARSAARAAERRAGLPQPEFDPALPVNQRLDELRAAIERHQVVIVCGETGSGKTTQLPKLCLALGRGVRGLIGHTQPRRLAARSVASRIAQELKSTLGEVVGFKVRFTERSSDKSYIKLMTDGILLAETQTDRYLTAYDTLIIDEAHERSLNIDFLLGFLKQLLPRRPDLKVIITSATIDADRFSQHFDGAPVMEVSGRTFPVEVRYRPLDERDEDQHELDMEAAIVEAVEELARHGPGDILVFLPGEREIRDTAEQLRKARLSAYEILPLFARLSNEDQQKIFRPSGGRRIVLATNVAETSLTVPGIKYVIDTGLARINRYSPRAKVEQLLVEKISQAAARQRAGRCGRVAAGVCIRLYSEQDFNARPAFTDPEIVRSNLAAVILRMAALRLGKVDEFPFLEAPSSRLVADGYQLLHELGAVSERGEITELGQSLSRIPVDPKVGRMLLAGEQFGCLREMLILASALSIQDPRERPFDAREAATRAHARFSDEKSDFLSFLALWDFFDEALQNKSSNRQLIQLCHTHFLSHLRMREWRELHAQLSQIADELKLRRNELPATYEPLHKALLTGLLGNVGMKSLEGDDYLGARGIHFHIFPASGLKKARPKWLVSAELTETSKLYARCVASIQPEWLEALAPHLVKYHYFEPHWEKARGEVVASERVTLYGLNIVPRRMVSYGRVAPQEAREIFLREALANGQLSTQAPFYRHNQALIRDIEQLEHKARRQDVLVDEQTLFDFYAERVPAEVCTAAGFDAWRQDAERSNPKLLYLTRDYLMQHAASHITEDQFPPKLSTPDGELTLRYRFEPGHALDGVTVDVPLPLLNRLNPAQLEWLVPGMLREKLALLIKSLPKALRRACVPVPDSVTRFLERQPDGQVALLPQLALFVQRLVGAPVSVADFNPDTLPAHAHMNIRVLDDGKQELGMGRDLLALQRQFGDVAQLTFRDTSLDFERDSVTSWDLGDLPATLKFARNRQQLTGFPALAVEDDRVALRLFDTARTADAAMRGGVIRLLQYALKEQIKQLNKGLPGNFTQTAMLLRNLGHADGLLADAIAAICDRAFIGEDPLPRTEKAFNEQNKRARARLPAVTEAVSRYLADIAAEYQKTLNQAERHKLGPALRAEIGQLVYPGFLAATPWDKLAHLSRYLKAKQLRMDKYAANPSRDGQRGAEIAQLYKQWEAKLAEAEALEGASQGLKDFRWLIEELRVSLFAQELKTPFPVSLKRLQKAWGEIEENRR</sequence>
<dbReference type="InterPro" id="IPR001650">
    <property type="entry name" value="Helicase_C-like"/>
</dbReference>
<dbReference type="SMART" id="SM00382">
    <property type="entry name" value="AAA"/>
    <property type="match status" value="1"/>
</dbReference>
<feature type="domain" description="Helicase C-terminal" evidence="6">
    <location>
        <begin position="270"/>
        <end position="441"/>
    </location>
</feature>
<dbReference type="InterPro" id="IPR027417">
    <property type="entry name" value="P-loop_NTPase"/>
</dbReference>
<dbReference type="Pfam" id="PF11898">
    <property type="entry name" value="DUF3418"/>
    <property type="match status" value="1"/>
</dbReference>
<dbReference type="InterPro" id="IPR010222">
    <property type="entry name" value="RNA_helicase_HrpA"/>
</dbReference>
<protein>
    <submittedName>
        <fullName evidence="7">ATP-dependent helicase HrpA</fullName>
    </submittedName>
</protein>
<reference evidence="7 8" key="1">
    <citation type="submission" date="2018-05" db="EMBL/GenBank/DDBJ databases">
        <title>Genomic Encyclopedia of Type Strains, Phase IV (KMG-IV): sequencing the most valuable type-strain genomes for metagenomic binning, comparative biology and taxonomic classification.</title>
        <authorList>
            <person name="Goeker M."/>
        </authorList>
    </citation>
    <scope>NUCLEOTIDE SEQUENCE [LARGE SCALE GENOMIC DNA]</scope>
    <source>
        <strain evidence="7 8">DSM 29661</strain>
    </source>
</reference>
<evidence type="ECO:0000256" key="2">
    <source>
        <dbReference type="ARBA" id="ARBA00022801"/>
    </source>
</evidence>
<dbReference type="InterPro" id="IPR014001">
    <property type="entry name" value="Helicase_ATP-bd"/>
</dbReference>
<evidence type="ECO:0000259" key="5">
    <source>
        <dbReference type="PROSITE" id="PS51192"/>
    </source>
</evidence>
<evidence type="ECO:0000256" key="4">
    <source>
        <dbReference type="ARBA" id="ARBA00022840"/>
    </source>
</evidence>
<evidence type="ECO:0000256" key="1">
    <source>
        <dbReference type="ARBA" id="ARBA00022741"/>
    </source>
</evidence>
<accession>A0A318L7R2</accession>
<dbReference type="SMART" id="SM00490">
    <property type="entry name" value="HELICc"/>
    <property type="match status" value="1"/>
</dbReference>
<dbReference type="InterPro" id="IPR011709">
    <property type="entry name" value="DEAD-box_helicase_OB_fold"/>
</dbReference>
<comment type="caution">
    <text evidence="7">The sequence shown here is derived from an EMBL/GenBank/DDBJ whole genome shotgun (WGS) entry which is preliminary data.</text>
</comment>
<feature type="domain" description="Helicase ATP-binding" evidence="5">
    <location>
        <begin position="83"/>
        <end position="246"/>
    </location>
</feature>
<dbReference type="CDD" id="cd18791">
    <property type="entry name" value="SF2_C_RHA"/>
    <property type="match status" value="1"/>
</dbReference>
<dbReference type="Pfam" id="PF21010">
    <property type="entry name" value="HA2_C"/>
    <property type="match status" value="1"/>
</dbReference>
<dbReference type="PROSITE" id="PS51194">
    <property type="entry name" value="HELICASE_CTER"/>
    <property type="match status" value="1"/>
</dbReference>
<keyword evidence="4" id="KW-0067">ATP-binding</keyword>
<dbReference type="OrthoDB" id="9805617at2"/>
<dbReference type="SUPFAM" id="SSF52540">
    <property type="entry name" value="P-loop containing nucleoside triphosphate hydrolases"/>
    <property type="match status" value="1"/>
</dbReference>
<dbReference type="NCBIfam" id="TIGR01967">
    <property type="entry name" value="DEAH_box_HrpA"/>
    <property type="match status" value="1"/>
</dbReference>
<dbReference type="EMBL" id="QJKI01000015">
    <property type="protein sequence ID" value="PXX77727.1"/>
    <property type="molecule type" value="Genomic_DNA"/>
</dbReference>
<keyword evidence="8" id="KW-1185">Reference proteome</keyword>
<evidence type="ECO:0000259" key="6">
    <source>
        <dbReference type="PROSITE" id="PS51194"/>
    </source>
</evidence>
<dbReference type="Pfam" id="PF07717">
    <property type="entry name" value="OB_NTP_bind"/>
    <property type="match status" value="1"/>
</dbReference>
<dbReference type="GO" id="GO:0016787">
    <property type="term" value="F:hydrolase activity"/>
    <property type="evidence" value="ECO:0007669"/>
    <property type="project" value="UniProtKB-KW"/>
</dbReference>
<dbReference type="GO" id="GO:0003724">
    <property type="term" value="F:RNA helicase activity"/>
    <property type="evidence" value="ECO:0007669"/>
    <property type="project" value="InterPro"/>
</dbReference>
<dbReference type="PROSITE" id="PS51192">
    <property type="entry name" value="HELICASE_ATP_BIND_1"/>
    <property type="match status" value="1"/>
</dbReference>
<dbReference type="PANTHER" id="PTHR18934:SF99">
    <property type="entry name" value="ATP-DEPENDENT RNA HELICASE DHX37-RELATED"/>
    <property type="match status" value="1"/>
</dbReference>
<organism evidence="7 8">
    <name type="scientific">Rivihabitans pingtungensis</name>
    <dbReference type="NCBI Taxonomy" id="1054498"/>
    <lineage>
        <taxon>Bacteria</taxon>
        <taxon>Pseudomonadati</taxon>
        <taxon>Pseudomonadota</taxon>
        <taxon>Betaproteobacteria</taxon>
        <taxon>Neisseriales</taxon>
        <taxon>Aquaspirillaceae</taxon>
        <taxon>Rivihabitans</taxon>
    </lineage>
</organism>
<dbReference type="SMART" id="SM00487">
    <property type="entry name" value="DEXDc"/>
    <property type="match status" value="1"/>
</dbReference>
<dbReference type="Pfam" id="PF00270">
    <property type="entry name" value="DEAD"/>
    <property type="match status" value="1"/>
</dbReference>